<proteinExistence type="inferred from homology"/>
<dbReference type="PROSITE" id="PS00668">
    <property type="entry name" value="COMPLEX1_ND1_2"/>
    <property type="match status" value="1"/>
</dbReference>
<keyword evidence="7" id="KW-0249">Electron transport</keyword>
<feature type="transmembrane region" description="Helical" evidence="14">
    <location>
        <begin position="227"/>
        <end position="251"/>
    </location>
</feature>
<keyword evidence="9 12" id="KW-0520">NAD</keyword>
<dbReference type="PROSITE" id="PS00667">
    <property type="entry name" value="COMPLEX1_ND1_1"/>
    <property type="match status" value="1"/>
</dbReference>
<evidence type="ECO:0000256" key="4">
    <source>
        <dbReference type="ARBA" id="ARBA00021009"/>
    </source>
</evidence>
<geneLocation type="mitochondrion" evidence="15"/>
<dbReference type="GO" id="GO:0003954">
    <property type="term" value="F:NADH dehydrogenase activity"/>
    <property type="evidence" value="ECO:0007669"/>
    <property type="project" value="TreeGrafter"/>
</dbReference>
<organism evidence="15">
    <name type="scientific">Asterorhombus intermedius</name>
    <name type="common">intermediate flounder</name>
    <dbReference type="NCBI Taxonomy" id="1461741"/>
    <lineage>
        <taxon>Eukaryota</taxon>
        <taxon>Metazoa</taxon>
        <taxon>Chordata</taxon>
        <taxon>Craniata</taxon>
        <taxon>Vertebrata</taxon>
        <taxon>Euteleostomi</taxon>
        <taxon>Actinopterygii</taxon>
        <taxon>Neopterygii</taxon>
        <taxon>Teleostei</taxon>
        <taxon>Neoteleostei</taxon>
        <taxon>Acanthomorphata</taxon>
        <taxon>Carangaria</taxon>
        <taxon>Pleuronectiformes</taxon>
        <taxon>Pleuronectoidei</taxon>
        <taxon>Bothidae</taxon>
        <taxon>Asterorhombus</taxon>
    </lineage>
</organism>
<dbReference type="HAMAP" id="MF_01350">
    <property type="entry name" value="NDH1_NuoH"/>
    <property type="match status" value="1"/>
</dbReference>
<keyword evidence="5" id="KW-0679">Respiratory chain</keyword>
<feature type="transmembrane region" description="Helical" evidence="14">
    <location>
        <begin position="149"/>
        <end position="172"/>
    </location>
</feature>
<evidence type="ECO:0000256" key="1">
    <source>
        <dbReference type="ARBA" id="ARBA00004141"/>
    </source>
</evidence>
<evidence type="ECO:0000256" key="12">
    <source>
        <dbReference type="RuleBase" id="RU000471"/>
    </source>
</evidence>
<dbReference type="PANTHER" id="PTHR11432:SF3">
    <property type="entry name" value="NADH-UBIQUINONE OXIDOREDUCTASE CHAIN 1"/>
    <property type="match status" value="1"/>
</dbReference>
<dbReference type="GO" id="GO:0005743">
    <property type="term" value="C:mitochondrial inner membrane"/>
    <property type="evidence" value="ECO:0007669"/>
    <property type="project" value="UniProtKB-SubCell"/>
</dbReference>
<comment type="subcellular location">
    <subcellularLocation>
        <location evidence="1">Membrane</location>
        <topology evidence="1">Multi-pass membrane protein</topology>
    </subcellularLocation>
    <subcellularLocation>
        <location evidence="12">Mitochondrion inner membrane</location>
        <topology evidence="12">Multi-pass membrane protein</topology>
    </subcellularLocation>
</comment>
<dbReference type="GO" id="GO:0009060">
    <property type="term" value="P:aerobic respiration"/>
    <property type="evidence" value="ECO:0007669"/>
    <property type="project" value="TreeGrafter"/>
</dbReference>
<dbReference type="InterPro" id="IPR018086">
    <property type="entry name" value="NADH_UbQ_OxRdtase_su1_CS"/>
</dbReference>
<sequence length="326" mass="35532">MFAHTALTYVASPLITIAAVLLAVAFLTLLERKVLGYMQMRKGPNAVGPYGLFQPIADGIKLFIKEAIRPSASSQILFLIAPLLALTLALTLWAPLPMPQPLTDLNLNILFILAISSLAVYTILGAGWSSNSKYALIGALRAVAQTISYEVSLGLILLSVVIFVGSFSLQMFSLAQEATWLLLPAWPLAAMWYVSTLAETNRSPFDLAEGESELVSGFNVEYAGGPFALFFLAEYANILFMNGLTAALFLGTSYCPSNSLITAPLKIMLKMVALATVFLWIRAAFPRFRYDQLMHLIWKGFLPLSLGILLWHLSLPIALASLPPLC</sequence>
<evidence type="ECO:0000256" key="11">
    <source>
        <dbReference type="ARBA" id="ARBA00049551"/>
    </source>
</evidence>
<keyword evidence="6 12" id="KW-0812">Transmembrane</keyword>
<evidence type="ECO:0000256" key="10">
    <source>
        <dbReference type="ARBA" id="ARBA00023136"/>
    </source>
</evidence>
<keyword evidence="13" id="KW-0830">Ubiquinone</keyword>
<gene>
    <name evidence="15" type="primary">ND1</name>
</gene>
<evidence type="ECO:0000256" key="7">
    <source>
        <dbReference type="ARBA" id="ARBA00022982"/>
    </source>
</evidence>
<feature type="transmembrane region" description="Helical" evidence="14">
    <location>
        <begin position="76"/>
        <end position="96"/>
    </location>
</feature>
<name>A0A5B9XWI8_9PLEU</name>
<protein>
    <recommendedName>
        <fullName evidence="4 13">NADH-ubiquinone oxidoreductase chain 1</fullName>
        <ecNumber evidence="3 13">7.1.1.2</ecNumber>
    </recommendedName>
</protein>
<feature type="transmembrane region" description="Helical" evidence="14">
    <location>
        <begin position="6"/>
        <end position="30"/>
    </location>
</feature>
<evidence type="ECO:0000256" key="2">
    <source>
        <dbReference type="ARBA" id="ARBA00010535"/>
    </source>
</evidence>
<keyword evidence="13 15" id="KW-0496">Mitochondrion</keyword>
<feature type="transmembrane region" description="Helical" evidence="14">
    <location>
        <begin position="108"/>
        <end position="128"/>
    </location>
</feature>
<dbReference type="InterPro" id="IPR001694">
    <property type="entry name" value="NADH_UbQ_OxRdtase_su1/FPO"/>
</dbReference>
<accession>A0A5B9XWI8</accession>
<feature type="transmembrane region" description="Helical" evidence="14">
    <location>
        <begin position="178"/>
        <end position="195"/>
    </location>
</feature>
<keyword evidence="8 14" id="KW-1133">Transmembrane helix</keyword>
<dbReference type="EMBL" id="MK256952">
    <property type="protein sequence ID" value="QEH58972.1"/>
    <property type="molecule type" value="Genomic_DNA"/>
</dbReference>
<dbReference type="AlphaFoldDB" id="A0A5B9XWI8"/>
<comment type="catalytic activity">
    <reaction evidence="11 13">
        <text>a ubiquinone + NADH + 5 H(+)(in) = a ubiquinol + NAD(+) + 4 H(+)(out)</text>
        <dbReference type="Rhea" id="RHEA:29091"/>
        <dbReference type="Rhea" id="RHEA-COMP:9565"/>
        <dbReference type="Rhea" id="RHEA-COMP:9566"/>
        <dbReference type="ChEBI" id="CHEBI:15378"/>
        <dbReference type="ChEBI" id="CHEBI:16389"/>
        <dbReference type="ChEBI" id="CHEBI:17976"/>
        <dbReference type="ChEBI" id="CHEBI:57540"/>
        <dbReference type="ChEBI" id="CHEBI:57945"/>
        <dbReference type="EC" id="7.1.1.2"/>
    </reaction>
</comment>
<evidence type="ECO:0000256" key="3">
    <source>
        <dbReference type="ARBA" id="ARBA00012944"/>
    </source>
</evidence>
<dbReference type="Pfam" id="PF00146">
    <property type="entry name" value="NADHdh"/>
    <property type="match status" value="1"/>
</dbReference>
<evidence type="ECO:0000256" key="8">
    <source>
        <dbReference type="ARBA" id="ARBA00022989"/>
    </source>
</evidence>
<keyword evidence="10 14" id="KW-0472">Membrane</keyword>
<reference evidence="15" key="1">
    <citation type="journal article" date="2019" name="Mitochondrial DNA Part B Resour">
        <title>The complete mitochondrial genome sequence of Asterorhombus intermedius (Pleuronectiformes: Bothidae).</title>
        <authorList>
            <person name="Chen S."/>
            <person name="Luo H."/>
            <person name="Shi W."/>
            <person name="Kong X."/>
        </authorList>
    </citation>
    <scope>NUCLEOTIDE SEQUENCE</scope>
</reference>
<evidence type="ECO:0000256" key="6">
    <source>
        <dbReference type="ARBA" id="ARBA00022692"/>
    </source>
</evidence>
<evidence type="ECO:0000313" key="15">
    <source>
        <dbReference type="EMBL" id="QEH58972.1"/>
    </source>
</evidence>
<dbReference type="PANTHER" id="PTHR11432">
    <property type="entry name" value="NADH DEHYDROGENASE SUBUNIT 1"/>
    <property type="match status" value="1"/>
</dbReference>
<comment type="similarity">
    <text evidence="2 12">Belongs to the complex I subunit 1 family.</text>
</comment>
<feature type="transmembrane region" description="Helical" evidence="14">
    <location>
        <begin position="301"/>
        <end position="322"/>
    </location>
</feature>
<evidence type="ECO:0000256" key="9">
    <source>
        <dbReference type="ARBA" id="ARBA00023027"/>
    </source>
</evidence>
<dbReference type="EC" id="7.1.1.2" evidence="3 13"/>
<evidence type="ECO:0000256" key="5">
    <source>
        <dbReference type="ARBA" id="ARBA00022660"/>
    </source>
</evidence>
<dbReference type="GO" id="GO:0008137">
    <property type="term" value="F:NADH dehydrogenase (ubiquinone) activity"/>
    <property type="evidence" value="ECO:0007669"/>
    <property type="project" value="UniProtKB-EC"/>
</dbReference>
<dbReference type="RefSeq" id="YP_009692495.1">
    <property type="nucleotide sequence ID" value="NC_044725.1"/>
</dbReference>
<evidence type="ECO:0000256" key="13">
    <source>
        <dbReference type="RuleBase" id="RU000473"/>
    </source>
</evidence>
<evidence type="ECO:0000256" key="14">
    <source>
        <dbReference type="SAM" id="Phobius"/>
    </source>
</evidence>
<keyword evidence="5" id="KW-0813">Transport</keyword>
<dbReference type="CTD" id="4535"/>
<feature type="transmembrane region" description="Helical" evidence="14">
    <location>
        <begin position="263"/>
        <end position="281"/>
    </location>
</feature>
<dbReference type="GeneID" id="41797926"/>